<reference evidence="8 9" key="1">
    <citation type="submission" date="2020-03" db="EMBL/GenBank/DDBJ databases">
        <title>Genomic Encyclopedia of Type Strains, Phase IV (KMG-IV): sequencing the most valuable type-strain genomes for metagenomic binning, comparative biology and taxonomic classification.</title>
        <authorList>
            <person name="Goeker M."/>
        </authorList>
    </citation>
    <scope>NUCLEOTIDE SEQUENCE [LARGE SCALE GENOMIC DNA]</scope>
    <source>
        <strain evidence="8 9">DSM 105096</strain>
    </source>
</reference>
<dbReference type="SUPFAM" id="SSF46548">
    <property type="entry name" value="alpha-helical ferredoxin"/>
    <property type="match status" value="1"/>
</dbReference>
<keyword evidence="2" id="KW-0479">Metal-binding</keyword>
<keyword evidence="5" id="KW-0411">Iron-sulfur</keyword>
<evidence type="ECO:0000256" key="1">
    <source>
        <dbReference type="ARBA" id="ARBA00022485"/>
    </source>
</evidence>
<dbReference type="InterPro" id="IPR017896">
    <property type="entry name" value="4Fe4S_Fe-S-bd"/>
</dbReference>
<keyword evidence="3" id="KW-0560">Oxidoreductase</keyword>
<keyword evidence="6" id="KW-0812">Transmembrane</keyword>
<dbReference type="Gene3D" id="1.10.1060.10">
    <property type="entry name" value="Alpha-helical ferredoxin"/>
    <property type="match status" value="1"/>
</dbReference>
<dbReference type="PROSITE" id="PS51379">
    <property type="entry name" value="4FE4S_FER_2"/>
    <property type="match status" value="2"/>
</dbReference>
<keyword evidence="1" id="KW-0004">4Fe-4S</keyword>
<dbReference type="Pfam" id="PF13187">
    <property type="entry name" value="Fer4_9"/>
    <property type="match status" value="1"/>
</dbReference>
<feature type="transmembrane region" description="Helical" evidence="6">
    <location>
        <begin position="107"/>
        <end position="128"/>
    </location>
</feature>
<evidence type="ECO:0000256" key="6">
    <source>
        <dbReference type="SAM" id="Phobius"/>
    </source>
</evidence>
<proteinExistence type="predicted"/>
<dbReference type="InterPro" id="IPR051460">
    <property type="entry name" value="HdrC_iron-sulfur_subunit"/>
</dbReference>
<evidence type="ECO:0000256" key="5">
    <source>
        <dbReference type="ARBA" id="ARBA00023014"/>
    </source>
</evidence>
<keyword evidence="6" id="KW-1133">Transmembrane helix</keyword>
<feature type="domain" description="4Fe-4S ferredoxin-type" evidence="7">
    <location>
        <begin position="295"/>
        <end position="329"/>
    </location>
</feature>
<evidence type="ECO:0000259" key="7">
    <source>
        <dbReference type="PROSITE" id="PS51379"/>
    </source>
</evidence>
<dbReference type="PANTHER" id="PTHR43255:SF1">
    <property type="entry name" value="IRON-SULFUR-BINDING OXIDOREDUCTASE FADF-RELATED"/>
    <property type="match status" value="1"/>
</dbReference>
<organism evidence="8 9">
    <name type="scientific">Neolewinella antarctica</name>
    <dbReference type="NCBI Taxonomy" id="442734"/>
    <lineage>
        <taxon>Bacteria</taxon>
        <taxon>Pseudomonadati</taxon>
        <taxon>Bacteroidota</taxon>
        <taxon>Saprospiria</taxon>
        <taxon>Saprospirales</taxon>
        <taxon>Lewinellaceae</taxon>
        <taxon>Neolewinella</taxon>
    </lineage>
</organism>
<keyword evidence="9" id="KW-1185">Reference proteome</keyword>
<dbReference type="InterPro" id="IPR009051">
    <property type="entry name" value="Helical_ferredxn"/>
</dbReference>
<feature type="transmembrane region" description="Helical" evidence="6">
    <location>
        <begin position="6"/>
        <end position="22"/>
    </location>
</feature>
<evidence type="ECO:0000313" key="8">
    <source>
        <dbReference type="EMBL" id="NJC24641.1"/>
    </source>
</evidence>
<protein>
    <submittedName>
        <fullName evidence="8">Heterodisulfide reductase subunit C</fullName>
    </submittedName>
</protein>
<keyword evidence="4" id="KW-0408">Iron</keyword>
<dbReference type="Gene3D" id="1.20.950.20">
    <property type="entry name" value="Transmembrane di-heme cytochromes, Chain C"/>
    <property type="match status" value="1"/>
</dbReference>
<dbReference type="SUPFAM" id="SSF103501">
    <property type="entry name" value="Respiratory nitrate reductase 1 gamma chain"/>
    <property type="match status" value="1"/>
</dbReference>
<dbReference type="InterPro" id="IPR036197">
    <property type="entry name" value="NarG-like_sf"/>
</dbReference>
<dbReference type="InterPro" id="IPR017900">
    <property type="entry name" value="4Fe4S_Fe_S_CS"/>
</dbReference>
<evidence type="ECO:0000256" key="3">
    <source>
        <dbReference type="ARBA" id="ARBA00023002"/>
    </source>
</evidence>
<dbReference type="EMBL" id="JAATJH010000001">
    <property type="protein sequence ID" value="NJC24641.1"/>
    <property type="molecule type" value="Genomic_DNA"/>
</dbReference>
<dbReference type="Proteomes" id="UP000770785">
    <property type="component" value="Unassembled WGS sequence"/>
</dbReference>
<dbReference type="PANTHER" id="PTHR43255">
    <property type="entry name" value="IRON-SULFUR-BINDING OXIDOREDUCTASE FADF-RELATED-RELATED"/>
    <property type="match status" value="1"/>
</dbReference>
<feature type="domain" description="4Fe-4S ferredoxin-type" evidence="7">
    <location>
        <begin position="374"/>
        <end position="406"/>
    </location>
</feature>
<accession>A0ABX0X606</accession>
<evidence type="ECO:0000256" key="4">
    <source>
        <dbReference type="ARBA" id="ARBA00023004"/>
    </source>
</evidence>
<evidence type="ECO:0000256" key="2">
    <source>
        <dbReference type="ARBA" id="ARBA00022723"/>
    </source>
</evidence>
<name>A0ABX0X606_9BACT</name>
<gene>
    <name evidence="8" type="ORF">GGR27_000122</name>
</gene>
<comment type="caution">
    <text evidence="8">The sequence shown here is derived from an EMBL/GenBank/DDBJ whole genome shotgun (WGS) entry which is preliminary data.</text>
</comment>
<dbReference type="PROSITE" id="PS00198">
    <property type="entry name" value="4FE4S_FER_1"/>
    <property type="match status" value="2"/>
</dbReference>
<dbReference type="RefSeq" id="WP_168035461.1">
    <property type="nucleotide sequence ID" value="NZ_JAATJH010000001.1"/>
</dbReference>
<evidence type="ECO:0000313" key="9">
    <source>
        <dbReference type="Proteomes" id="UP000770785"/>
    </source>
</evidence>
<feature type="transmembrane region" description="Helical" evidence="6">
    <location>
        <begin position="65"/>
        <end position="87"/>
    </location>
</feature>
<feature type="transmembrane region" description="Helical" evidence="6">
    <location>
        <begin position="149"/>
        <end position="168"/>
    </location>
</feature>
<keyword evidence="6" id="KW-0472">Membrane</keyword>
<sequence>MLQSIVFALVALAALGFAYYQFSKVYANIQLGKKEELRGPTGERWKNMFLVAFGQKKMFKRWIPAVLHLTLYVAFVFTQIELIEIFIDGIFGAHRWFLGPLGGMYNFIISTIEVLSVLAFVATVIFLIRRNILFIPRLNKPEMEGWPKLDGNLILIFELILLACIFTMNGTDVVLQDLDPGHYGKTNFVVSGLVAPYIFGGMSADTLHVLERAGWWGHITMVFVFLNYLPKSKHLHILLAFPNTWFARLKPRGEMINMPEVMYEVKSMMEIEDPDMPEMDPNAELPEFGADDIFQMTQIDLLGAYSCTECGRCTDVCPANITGKKLSPRKIVQNLRDRSEEVGKKIASGSAEFAADDSQPVSATNFEDGKTLWDYITREEIHACTTCNACVEACPILINPLEMINKMRRHEILTEAAGPQDWLPLFNSLENQQRAWSVGTSRTAWAEEA</sequence>